<accession>A0A1N7QBE2</accession>
<protein>
    <submittedName>
        <fullName evidence="1">Uncharacterized protein</fullName>
    </submittedName>
</protein>
<dbReference type="GO" id="GO:0006310">
    <property type="term" value="P:DNA recombination"/>
    <property type="evidence" value="ECO:0007669"/>
    <property type="project" value="InterPro"/>
</dbReference>
<evidence type="ECO:0000313" key="2">
    <source>
        <dbReference type="Proteomes" id="UP000186141"/>
    </source>
</evidence>
<name>A0A1N7QBE2_9RHOB</name>
<evidence type="ECO:0000313" key="1">
    <source>
        <dbReference type="EMBL" id="SIT20124.1"/>
    </source>
</evidence>
<dbReference type="OrthoDB" id="7508154at2"/>
<organism evidence="1 2">
    <name type="scientific">Gemmobacter megaterium</name>
    <dbReference type="NCBI Taxonomy" id="1086013"/>
    <lineage>
        <taxon>Bacteria</taxon>
        <taxon>Pseudomonadati</taxon>
        <taxon>Pseudomonadota</taxon>
        <taxon>Alphaproteobacteria</taxon>
        <taxon>Rhodobacterales</taxon>
        <taxon>Paracoccaceae</taxon>
        <taxon>Gemmobacter</taxon>
    </lineage>
</organism>
<dbReference type="EMBL" id="FTOT01000008">
    <property type="protein sequence ID" value="SIT20124.1"/>
    <property type="molecule type" value="Genomic_DNA"/>
</dbReference>
<dbReference type="AlphaFoldDB" id="A0A1N7QBE2"/>
<dbReference type="STRING" id="1086013.SAMN05421774_10878"/>
<keyword evidence="2" id="KW-1185">Reference proteome</keyword>
<dbReference type="GO" id="GO:0000287">
    <property type="term" value="F:magnesium ion binding"/>
    <property type="evidence" value="ECO:0007669"/>
    <property type="project" value="InterPro"/>
</dbReference>
<proteinExistence type="predicted"/>
<sequence length="121" mass="13877">MIQIDLPWPDKRLTPNAKRRKHWSRYLRPAREAKEAACILTLAAIGRRRFAHPPLVEVHFHPPDDRARDDDGMIGAFKHARDGIAAAIRHDDSTWRPSYHIHPPHRPNGKVVVVLIERAGP</sequence>
<dbReference type="Proteomes" id="UP000186141">
    <property type="component" value="Unassembled WGS sequence"/>
</dbReference>
<dbReference type="RefSeq" id="WP_076533582.1">
    <property type="nucleotide sequence ID" value="NZ_BMEH01000008.1"/>
</dbReference>
<dbReference type="SUPFAM" id="SSF103084">
    <property type="entry name" value="Holliday junction resolvase RusA"/>
    <property type="match status" value="1"/>
</dbReference>
<gene>
    <name evidence="1" type="ORF">SAMN05421774_10878</name>
</gene>
<dbReference type="InterPro" id="IPR036614">
    <property type="entry name" value="RusA-like_sf"/>
</dbReference>
<reference evidence="1 2" key="1">
    <citation type="submission" date="2017-01" db="EMBL/GenBank/DDBJ databases">
        <authorList>
            <person name="Mah S.A."/>
            <person name="Swanson W.J."/>
            <person name="Moy G.W."/>
            <person name="Vacquier V.D."/>
        </authorList>
    </citation>
    <scope>NUCLEOTIDE SEQUENCE [LARGE SCALE GENOMIC DNA]</scope>
    <source>
        <strain evidence="1 2">DSM 26375</strain>
    </source>
</reference>
<dbReference type="Gene3D" id="3.30.1330.70">
    <property type="entry name" value="Holliday junction resolvase RusA"/>
    <property type="match status" value="1"/>
</dbReference>
<dbReference type="GO" id="GO:0006281">
    <property type="term" value="P:DNA repair"/>
    <property type="evidence" value="ECO:0007669"/>
    <property type="project" value="InterPro"/>
</dbReference>